<feature type="transmembrane region" description="Helical" evidence="9">
    <location>
        <begin position="169"/>
        <end position="192"/>
    </location>
</feature>
<gene>
    <name evidence="10" type="ORF">MNEG_8916</name>
</gene>
<evidence type="ECO:0000256" key="5">
    <source>
        <dbReference type="ARBA" id="ARBA00022692"/>
    </source>
</evidence>
<dbReference type="EMBL" id="KK101975">
    <property type="protein sequence ID" value="KIY99048.1"/>
    <property type="molecule type" value="Genomic_DNA"/>
</dbReference>
<keyword evidence="5 9" id="KW-0812">Transmembrane</keyword>
<comment type="similarity">
    <text evidence="2">Belongs to the tellurite-resistance/dicarboxylate transporter (TDT) family.</text>
</comment>
<dbReference type="PANTHER" id="PTHR31686">
    <property type="match status" value="1"/>
</dbReference>
<name>A0A0D2KUF1_9CHLO</name>
<organism evidence="10 11">
    <name type="scientific">Monoraphidium neglectum</name>
    <dbReference type="NCBI Taxonomy" id="145388"/>
    <lineage>
        <taxon>Eukaryota</taxon>
        <taxon>Viridiplantae</taxon>
        <taxon>Chlorophyta</taxon>
        <taxon>core chlorophytes</taxon>
        <taxon>Chlorophyceae</taxon>
        <taxon>CS clade</taxon>
        <taxon>Sphaeropleales</taxon>
        <taxon>Selenastraceae</taxon>
        <taxon>Monoraphidium</taxon>
    </lineage>
</organism>
<dbReference type="Pfam" id="PF03595">
    <property type="entry name" value="SLAC1"/>
    <property type="match status" value="1"/>
</dbReference>
<dbReference type="InterPro" id="IPR051629">
    <property type="entry name" value="Sulfite_efflux_TDT"/>
</dbReference>
<dbReference type="GeneID" id="25741791"/>
<dbReference type="GO" id="GO:0005886">
    <property type="term" value="C:plasma membrane"/>
    <property type="evidence" value="ECO:0007669"/>
    <property type="project" value="UniProtKB-SubCell"/>
</dbReference>
<protein>
    <submittedName>
        <fullName evidence="10">Uncharacterized protein</fullName>
    </submittedName>
</protein>
<evidence type="ECO:0000313" key="11">
    <source>
        <dbReference type="Proteomes" id="UP000054498"/>
    </source>
</evidence>
<keyword evidence="11" id="KW-1185">Reference proteome</keyword>
<proteinExistence type="inferred from homology"/>
<keyword evidence="7 9" id="KW-0472">Membrane</keyword>
<dbReference type="Proteomes" id="UP000054498">
    <property type="component" value="Unassembled WGS sequence"/>
</dbReference>
<feature type="transmembrane region" description="Helical" evidence="9">
    <location>
        <begin position="87"/>
        <end position="109"/>
    </location>
</feature>
<evidence type="ECO:0000313" key="10">
    <source>
        <dbReference type="EMBL" id="KIY99048.1"/>
    </source>
</evidence>
<evidence type="ECO:0000256" key="2">
    <source>
        <dbReference type="ARBA" id="ARBA00008566"/>
    </source>
</evidence>
<feature type="transmembrane region" description="Helical" evidence="9">
    <location>
        <begin position="45"/>
        <end position="67"/>
    </location>
</feature>
<evidence type="ECO:0000256" key="1">
    <source>
        <dbReference type="ARBA" id="ARBA00004651"/>
    </source>
</evidence>
<reference evidence="10 11" key="1">
    <citation type="journal article" date="2013" name="BMC Genomics">
        <title>Reconstruction of the lipid metabolism for the microalga Monoraphidium neglectum from its genome sequence reveals characteristics suitable for biofuel production.</title>
        <authorList>
            <person name="Bogen C."/>
            <person name="Al-Dilaimi A."/>
            <person name="Albersmeier A."/>
            <person name="Wichmann J."/>
            <person name="Grundmann M."/>
            <person name="Rupp O."/>
            <person name="Lauersen K.J."/>
            <person name="Blifernez-Klassen O."/>
            <person name="Kalinowski J."/>
            <person name="Goesmann A."/>
            <person name="Mussgnug J.H."/>
            <person name="Kruse O."/>
        </authorList>
    </citation>
    <scope>NUCLEOTIDE SEQUENCE [LARGE SCALE GENOMIC DNA]</scope>
    <source>
        <strain evidence="10 11">SAG 48.87</strain>
    </source>
</reference>
<dbReference type="OrthoDB" id="546370at2759"/>
<evidence type="ECO:0000256" key="3">
    <source>
        <dbReference type="ARBA" id="ARBA00022448"/>
    </source>
</evidence>
<dbReference type="PANTHER" id="PTHR31686:SF1">
    <property type="entry name" value="SULFITE EFFLUX PUMP SSU1"/>
    <property type="match status" value="1"/>
</dbReference>
<feature type="transmembrane region" description="Helical" evidence="9">
    <location>
        <begin position="121"/>
        <end position="149"/>
    </location>
</feature>
<feature type="transmembrane region" description="Helical" evidence="9">
    <location>
        <begin position="240"/>
        <end position="260"/>
    </location>
</feature>
<accession>A0A0D2KUF1</accession>
<keyword evidence="4" id="KW-1003">Cell membrane</keyword>
<dbReference type="KEGG" id="mng:MNEG_8916"/>
<keyword evidence="3" id="KW-0813">Transport</keyword>
<dbReference type="AlphaFoldDB" id="A0A0D2KUF1"/>
<dbReference type="GO" id="GO:0000319">
    <property type="term" value="F:sulfite transmembrane transporter activity"/>
    <property type="evidence" value="ECO:0007669"/>
    <property type="project" value="TreeGrafter"/>
</dbReference>
<evidence type="ECO:0000256" key="6">
    <source>
        <dbReference type="ARBA" id="ARBA00022989"/>
    </source>
</evidence>
<evidence type="ECO:0000256" key="7">
    <source>
        <dbReference type="ARBA" id="ARBA00023136"/>
    </source>
</evidence>
<feature type="region of interest" description="Disordered" evidence="8">
    <location>
        <begin position="320"/>
        <end position="361"/>
    </location>
</feature>
<evidence type="ECO:0000256" key="8">
    <source>
        <dbReference type="SAM" id="MobiDB-lite"/>
    </source>
</evidence>
<dbReference type="InterPro" id="IPR004695">
    <property type="entry name" value="SLAC1/Mae1/Ssu1/TehA"/>
</dbReference>
<dbReference type="RefSeq" id="XP_013898068.1">
    <property type="nucleotide sequence ID" value="XM_014042614.1"/>
</dbReference>
<keyword evidence="6 9" id="KW-1133">Transmembrane helix</keyword>
<dbReference type="InterPro" id="IPR038665">
    <property type="entry name" value="Voltage-dep_anion_channel_sf"/>
</dbReference>
<comment type="subcellular location">
    <subcellularLocation>
        <location evidence="1">Cell membrane</location>
        <topology evidence="1">Multi-pass membrane protein</topology>
    </subcellularLocation>
</comment>
<feature type="transmembrane region" description="Helical" evidence="9">
    <location>
        <begin position="6"/>
        <end position="33"/>
    </location>
</feature>
<dbReference type="Gene3D" id="1.50.10.150">
    <property type="entry name" value="Voltage-dependent anion channel"/>
    <property type="match status" value="1"/>
</dbReference>
<evidence type="ECO:0000256" key="4">
    <source>
        <dbReference type="ARBA" id="ARBA00022475"/>
    </source>
</evidence>
<sequence length="361" mass="38458">MAPPTALLAACILWFLNLPMTLFTSLVFPFFIISRHSNTPESMTAVWLLPIVPSNVAAGSAGVLAVAHASAVGSEVLQHTSTVRAVIFIGSLLFSYGLLLTLTITTIYWHRLMVHHLPPAAQLISSFLPVGALAMSAFSAINLGSAALFKFPEADPSLGDISVSLHATGLFLGIMLWAYAMWWMVVAAASVVDNLRHLSFNLGWWGSVFPTGKRGKRFRTMSVLTGRIAHLLGLEALKVVAVVFTAINVSLWLGVSIMTFKKGWKGRLFYAPCLHTFEQAVAAAAADKDDRAVARARSELLCSDPGLSGLYDAEVHGGGAAVNGADRGPRAIPEGDEDTRGPRGCGEGRASSVSKASEEQV</sequence>
<evidence type="ECO:0000256" key="9">
    <source>
        <dbReference type="SAM" id="Phobius"/>
    </source>
</evidence>